<evidence type="ECO:0000313" key="1">
    <source>
        <dbReference type="EMBL" id="GIQ86836.1"/>
    </source>
</evidence>
<accession>A0A9K3D155</accession>
<organism evidence="1 2">
    <name type="scientific">Kipferlia bialata</name>
    <dbReference type="NCBI Taxonomy" id="797122"/>
    <lineage>
        <taxon>Eukaryota</taxon>
        <taxon>Metamonada</taxon>
        <taxon>Carpediemonas-like organisms</taxon>
        <taxon>Kipferlia</taxon>
    </lineage>
</organism>
<dbReference type="Proteomes" id="UP000265618">
    <property type="component" value="Unassembled WGS sequence"/>
</dbReference>
<name>A0A9K3D155_9EUKA</name>
<dbReference type="EMBL" id="BDIP01002792">
    <property type="protein sequence ID" value="GIQ86836.1"/>
    <property type="molecule type" value="Genomic_DNA"/>
</dbReference>
<gene>
    <name evidence="1" type="ORF">KIPB_008763</name>
</gene>
<evidence type="ECO:0000313" key="2">
    <source>
        <dbReference type="Proteomes" id="UP000265618"/>
    </source>
</evidence>
<proteinExistence type="predicted"/>
<reference evidence="1 2" key="1">
    <citation type="journal article" date="2018" name="PLoS ONE">
        <title>The draft genome of Kipferlia bialata reveals reductive genome evolution in fornicate parasites.</title>
        <authorList>
            <person name="Tanifuji G."/>
            <person name="Takabayashi S."/>
            <person name="Kume K."/>
            <person name="Takagi M."/>
            <person name="Nakayama T."/>
            <person name="Kamikawa R."/>
            <person name="Inagaki Y."/>
            <person name="Hashimoto T."/>
        </authorList>
    </citation>
    <scope>NUCLEOTIDE SEQUENCE [LARGE SCALE GENOMIC DNA]</scope>
    <source>
        <strain evidence="1">NY0173</strain>
    </source>
</reference>
<sequence>MGWLHQYILSRSLNLRFHHNMASLAYASRPSGTSETVEGPESLEATISATRATLLECLESTCHALGQTLMGRQGSSLDAVKRLVAPVLAISIADSSVQKLRDSHDALQYLSSELSVYTQVSKEWASLSSAERDRWVRAYPVLSNPSDSEDTNIRTYPVHSDSEDETHMPWSVFRALPMHLVMLVLSGPYGTPVTRARALSLFGDEDLAAMLHHIHPTEAQEDQERERERLFSELCVSRDKGDKWETESVEEGEREERECTVSLKEREMAEYVRVQVEAGAITVIGHIASSADTLAMFAEHGPSPSLSLSLPDLLTYSLSALRYAPPTTNTHTEGEGEAEREGEGVREVWAAWDAVFEACPVYSEDELVRCPDKDYVLRLSGLLDRYEDYIEAAQFLSVYGIPSSPSLLLSLSPAPESMAVGEERERERRECLALCKRVCRNFMRQCYANHTVVGTESVTTLHAHMEAICRCVYREQCDYSTILTMLYDVVLDSQPSGVSVNQNRHLSAIYTATLSLEVSPSSALQSLKRSLVKALRNTAEVRI</sequence>
<comment type="caution">
    <text evidence="1">The sequence shown here is derived from an EMBL/GenBank/DDBJ whole genome shotgun (WGS) entry which is preliminary data.</text>
</comment>
<protein>
    <submittedName>
        <fullName evidence="1">Uncharacterized protein</fullName>
    </submittedName>
</protein>
<dbReference type="AlphaFoldDB" id="A0A9K3D155"/>
<keyword evidence="2" id="KW-1185">Reference proteome</keyword>